<proteinExistence type="inferred from homology"/>
<evidence type="ECO:0000256" key="6">
    <source>
        <dbReference type="ARBA" id="ARBA00022605"/>
    </source>
</evidence>
<keyword evidence="7 10" id="KW-0822">Tryptophan biosynthesis</keyword>
<evidence type="ECO:0000313" key="12">
    <source>
        <dbReference type="EMBL" id="SEO68000.1"/>
    </source>
</evidence>
<dbReference type="CDD" id="cd00405">
    <property type="entry name" value="PRAI"/>
    <property type="match status" value="1"/>
</dbReference>
<dbReference type="AlphaFoldDB" id="A0A1H8RNP1"/>
<evidence type="ECO:0000256" key="8">
    <source>
        <dbReference type="ARBA" id="ARBA00023141"/>
    </source>
</evidence>
<dbReference type="EMBL" id="FOEG01000002">
    <property type="protein sequence ID" value="SEO68000.1"/>
    <property type="molecule type" value="Genomic_DNA"/>
</dbReference>
<dbReference type="FunFam" id="3.20.20.70:FF:000075">
    <property type="entry name" value="Tryptophan biosynthesis protein TRP1"/>
    <property type="match status" value="1"/>
</dbReference>
<keyword evidence="6 10" id="KW-0028">Amino-acid biosynthesis</keyword>
<dbReference type="InterPro" id="IPR001240">
    <property type="entry name" value="PRAI_dom"/>
</dbReference>
<dbReference type="HAMAP" id="MF_00135">
    <property type="entry name" value="PRAI"/>
    <property type="match status" value="1"/>
</dbReference>
<keyword evidence="13" id="KW-1185">Reference proteome</keyword>
<dbReference type="Gene3D" id="3.20.20.70">
    <property type="entry name" value="Aldolase class I"/>
    <property type="match status" value="1"/>
</dbReference>
<dbReference type="RefSeq" id="WP_171909825.1">
    <property type="nucleotide sequence ID" value="NZ_FOEG01000002.1"/>
</dbReference>
<dbReference type="Pfam" id="PF00697">
    <property type="entry name" value="PRAI"/>
    <property type="match status" value="1"/>
</dbReference>
<dbReference type="GO" id="GO:0004640">
    <property type="term" value="F:phosphoribosylanthranilate isomerase activity"/>
    <property type="evidence" value="ECO:0007669"/>
    <property type="project" value="UniProtKB-UniRule"/>
</dbReference>
<comment type="similarity">
    <text evidence="3 10">Belongs to the TrpF family.</text>
</comment>
<accession>A0A1H8RNP1</accession>
<dbReference type="InterPro" id="IPR013785">
    <property type="entry name" value="Aldolase_TIM"/>
</dbReference>
<dbReference type="STRING" id="406100.SAMN04488052_102147"/>
<dbReference type="InterPro" id="IPR044643">
    <property type="entry name" value="TrpF_fam"/>
</dbReference>
<protein>
    <recommendedName>
        <fullName evidence="5 10">N-(5'-phosphoribosyl)anthranilate isomerase</fullName>
        <shortName evidence="10">PRAI</shortName>
        <ecNumber evidence="4 10">5.3.1.24</ecNumber>
    </recommendedName>
</protein>
<dbReference type="GO" id="GO:0000162">
    <property type="term" value="P:L-tryptophan biosynthetic process"/>
    <property type="evidence" value="ECO:0007669"/>
    <property type="project" value="UniProtKB-UniRule"/>
</dbReference>
<keyword evidence="9 10" id="KW-0413">Isomerase</keyword>
<feature type="domain" description="N-(5'phosphoribosyl) anthranilate isomerase (PRAI)" evidence="11">
    <location>
        <begin position="5"/>
        <end position="200"/>
    </location>
</feature>
<dbReference type="NCBIfam" id="NF002298">
    <property type="entry name" value="PRK01222.1-4"/>
    <property type="match status" value="1"/>
</dbReference>
<evidence type="ECO:0000256" key="10">
    <source>
        <dbReference type="HAMAP-Rule" id="MF_00135"/>
    </source>
</evidence>
<dbReference type="EC" id="5.3.1.24" evidence="4 10"/>
<comment type="catalytic activity">
    <reaction evidence="1 10">
        <text>N-(5-phospho-beta-D-ribosyl)anthranilate = 1-(2-carboxyphenylamino)-1-deoxy-D-ribulose 5-phosphate</text>
        <dbReference type="Rhea" id="RHEA:21540"/>
        <dbReference type="ChEBI" id="CHEBI:18277"/>
        <dbReference type="ChEBI" id="CHEBI:58613"/>
        <dbReference type="EC" id="5.3.1.24"/>
    </reaction>
</comment>
<dbReference type="InterPro" id="IPR011060">
    <property type="entry name" value="RibuloseP-bd_barrel"/>
</dbReference>
<dbReference type="PANTHER" id="PTHR42894:SF1">
    <property type="entry name" value="N-(5'-PHOSPHORIBOSYL)ANTHRANILATE ISOMERASE"/>
    <property type="match status" value="1"/>
</dbReference>
<keyword evidence="8 10" id="KW-0057">Aromatic amino acid biosynthesis</keyword>
<gene>
    <name evidence="10" type="primary">trpF</name>
    <name evidence="12" type="ORF">SAMN04488052_102147</name>
</gene>
<dbReference type="Proteomes" id="UP000199657">
    <property type="component" value="Unassembled WGS sequence"/>
</dbReference>
<evidence type="ECO:0000256" key="5">
    <source>
        <dbReference type="ARBA" id="ARBA00022272"/>
    </source>
</evidence>
<evidence type="ECO:0000313" key="13">
    <source>
        <dbReference type="Proteomes" id="UP000199657"/>
    </source>
</evidence>
<evidence type="ECO:0000256" key="9">
    <source>
        <dbReference type="ARBA" id="ARBA00023235"/>
    </source>
</evidence>
<sequence length="215" mass="22372">MRTRVKICGLTRAEDARSAAHLGADAIGLVFHDASPRGIDVGAARAIRSALPPFVTVTALFMNASGQRVRHVLDGVAVDLLQFHGDEDAAFCESFSRPYIKVVPMAGGADPGTLMASHPNAAGFVLDGHGAGEQGGSGRVFDWSSVPSSPDRPIVLAGGLHPENVAAAVRQARPWAVDVSSGVESAPGIKDARRMASFISEVQGVQDVRVNAAID</sequence>
<evidence type="ECO:0000256" key="3">
    <source>
        <dbReference type="ARBA" id="ARBA00007571"/>
    </source>
</evidence>
<dbReference type="UniPathway" id="UPA00035">
    <property type="reaction ID" value="UER00042"/>
</dbReference>
<evidence type="ECO:0000256" key="2">
    <source>
        <dbReference type="ARBA" id="ARBA00004664"/>
    </source>
</evidence>
<dbReference type="SUPFAM" id="SSF51366">
    <property type="entry name" value="Ribulose-phoshate binding barrel"/>
    <property type="match status" value="1"/>
</dbReference>
<evidence type="ECO:0000256" key="4">
    <source>
        <dbReference type="ARBA" id="ARBA00012572"/>
    </source>
</evidence>
<dbReference type="PANTHER" id="PTHR42894">
    <property type="entry name" value="N-(5'-PHOSPHORIBOSYL)ANTHRANILATE ISOMERASE"/>
    <property type="match status" value="1"/>
</dbReference>
<evidence type="ECO:0000259" key="11">
    <source>
        <dbReference type="Pfam" id="PF00697"/>
    </source>
</evidence>
<organism evidence="12 13">
    <name type="scientific">Aquisalimonas asiatica</name>
    <dbReference type="NCBI Taxonomy" id="406100"/>
    <lineage>
        <taxon>Bacteria</taxon>
        <taxon>Pseudomonadati</taxon>
        <taxon>Pseudomonadota</taxon>
        <taxon>Gammaproteobacteria</taxon>
        <taxon>Chromatiales</taxon>
        <taxon>Ectothiorhodospiraceae</taxon>
        <taxon>Aquisalimonas</taxon>
    </lineage>
</organism>
<name>A0A1H8RNP1_9GAMM</name>
<evidence type="ECO:0000256" key="1">
    <source>
        <dbReference type="ARBA" id="ARBA00001164"/>
    </source>
</evidence>
<reference evidence="12 13" key="1">
    <citation type="submission" date="2016-10" db="EMBL/GenBank/DDBJ databases">
        <authorList>
            <person name="de Groot N.N."/>
        </authorList>
    </citation>
    <scope>NUCLEOTIDE SEQUENCE [LARGE SCALE GENOMIC DNA]</scope>
    <source>
        <strain evidence="12 13">CGMCC 1.6291</strain>
    </source>
</reference>
<evidence type="ECO:0000256" key="7">
    <source>
        <dbReference type="ARBA" id="ARBA00022822"/>
    </source>
</evidence>
<comment type="pathway">
    <text evidence="2 10">Amino-acid biosynthesis; L-tryptophan biosynthesis; L-tryptophan from chorismate: step 3/5.</text>
</comment>